<feature type="compositionally biased region" description="Polar residues" evidence="1">
    <location>
        <begin position="202"/>
        <end position="214"/>
    </location>
</feature>
<feature type="region of interest" description="Disordered" evidence="1">
    <location>
        <begin position="202"/>
        <end position="225"/>
    </location>
</feature>
<dbReference type="EMBL" id="AMQN01017919">
    <property type="status" value="NOT_ANNOTATED_CDS"/>
    <property type="molecule type" value="Genomic_DNA"/>
</dbReference>
<proteinExistence type="predicted"/>
<reference evidence="3 5" key="2">
    <citation type="journal article" date="2013" name="Nature">
        <title>Insights into bilaterian evolution from three spiralian genomes.</title>
        <authorList>
            <person name="Simakov O."/>
            <person name="Marletaz F."/>
            <person name="Cho S.J."/>
            <person name="Edsinger-Gonzales E."/>
            <person name="Havlak P."/>
            <person name="Hellsten U."/>
            <person name="Kuo D.H."/>
            <person name="Larsson T."/>
            <person name="Lv J."/>
            <person name="Arendt D."/>
            <person name="Savage R."/>
            <person name="Osoegawa K."/>
            <person name="de Jong P."/>
            <person name="Grimwood J."/>
            <person name="Chapman J.A."/>
            <person name="Shapiro H."/>
            <person name="Aerts A."/>
            <person name="Otillar R.P."/>
            <person name="Terry A.Y."/>
            <person name="Boore J.L."/>
            <person name="Grigoriev I.V."/>
            <person name="Lindberg D.R."/>
            <person name="Seaver E.C."/>
            <person name="Weisblat D.A."/>
            <person name="Putnam N.H."/>
            <person name="Rokhsar D.S."/>
        </authorList>
    </citation>
    <scope>NUCLEOTIDE SEQUENCE</scope>
    <source>
        <strain evidence="3 5">I ESC-2004</strain>
    </source>
</reference>
<evidence type="ECO:0000313" key="3">
    <source>
        <dbReference type="EMBL" id="ELU15678.1"/>
    </source>
</evidence>
<dbReference type="AlphaFoldDB" id="R7VA51"/>
<gene>
    <name evidence="3" type="ORF">CAPTEDRAFT_205092</name>
</gene>
<keyword evidence="2" id="KW-0732">Signal</keyword>
<evidence type="ECO:0000313" key="5">
    <source>
        <dbReference type="Proteomes" id="UP000014760"/>
    </source>
</evidence>
<dbReference type="EnsemblMetazoa" id="CapteT205092">
    <property type="protein sequence ID" value="CapteP205092"/>
    <property type="gene ID" value="CapteG205092"/>
</dbReference>
<keyword evidence="5" id="KW-1185">Reference proteome</keyword>
<dbReference type="EMBL" id="KB293665">
    <property type="protein sequence ID" value="ELU15678.1"/>
    <property type="molecule type" value="Genomic_DNA"/>
</dbReference>
<evidence type="ECO:0000256" key="1">
    <source>
        <dbReference type="SAM" id="MobiDB-lite"/>
    </source>
</evidence>
<dbReference type="Proteomes" id="UP000014760">
    <property type="component" value="Unassembled WGS sequence"/>
</dbReference>
<feature type="compositionally biased region" description="Basic and acidic residues" evidence="1">
    <location>
        <begin position="215"/>
        <end position="225"/>
    </location>
</feature>
<evidence type="ECO:0000313" key="4">
    <source>
        <dbReference type="EnsemblMetazoa" id="CapteP205092"/>
    </source>
</evidence>
<evidence type="ECO:0008006" key="6">
    <source>
        <dbReference type="Google" id="ProtNLM"/>
    </source>
</evidence>
<sequence>MEIFAFLILVLFADFAIGDDVHMSLAAKMKGGSHRVITDFADADDFYVGIKACTGASVIFSNSKRANTLAVSIGNLATKTAKLLNGYGTVLVDSGEVVLDCNEMKYFWMNKANGVLTVGRGLQSGTDVILQHSLPGRFIWGEIYFQKMGEGEAEFEKQVKAPFSSPDSVYSINLETTNESDSFQVNNNIVASSNAVIYTQTSQNTSNNQDSEQETTLHLRKQDLK</sequence>
<feature type="chain" id="PRO_5008788865" description="Farnesoic acid O-methyl transferase domain-containing protein" evidence="2">
    <location>
        <begin position="19"/>
        <end position="225"/>
    </location>
</feature>
<name>R7VA51_CAPTE</name>
<dbReference type="HOGENOM" id="CLU_104324_0_0_1"/>
<dbReference type="OrthoDB" id="6156557at2759"/>
<reference evidence="5" key="1">
    <citation type="submission" date="2012-12" db="EMBL/GenBank/DDBJ databases">
        <authorList>
            <person name="Hellsten U."/>
            <person name="Grimwood J."/>
            <person name="Chapman J.A."/>
            <person name="Shapiro H."/>
            <person name="Aerts A."/>
            <person name="Otillar R.P."/>
            <person name="Terry A.Y."/>
            <person name="Boore J.L."/>
            <person name="Simakov O."/>
            <person name="Marletaz F."/>
            <person name="Cho S.-J."/>
            <person name="Edsinger-Gonzales E."/>
            <person name="Havlak P."/>
            <person name="Kuo D.-H."/>
            <person name="Larsson T."/>
            <person name="Lv J."/>
            <person name="Arendt D."/>
            <person name="Savage R."/>
            <person name="Osoegawa K."/>
            <person name="de Jong P."/>
            <person name="Lindberg D.R."/>
            <person name="Seaver E.C."/>
            <person name="Weisblat D.A."/>
            <person name="Putnam N.H."/>
            <person name="Grigoriev I.V."/>
            <person name="Rokhsar D.S."/>
        </authorList>
    </citation>
    <scope>NUCLEOTIDE SEQUENCE</scope>
    <source>
        <strain evidence="5">I ESC-2004</strain>
    </source>
</reference>
<feature type="signal peptide" evidence="2">
    <location>
        <begin position="1"/>
        <end position="18"/>
    </location>
</feature>
<evidence type="ECO:0000256" key="2">
    <source>
        <dbReference type="SAM" id="SignalP"/>
    </source>
</evidence>
<reference evidence="4" key="3">
    <citation type="submission" date="2015-06" db="UniProtKB">
        <authorList>
            <consortium name="EnsemblMetazoa"/>
        </authorList>
    </citation>
    <scope>IDENTIFICATION</scope>
</reference>
<protein>
    <recommendedName>
        <fullName evidence="6">Farnesoic acid O-methyl transferase domain-containing protein</fullName>
    </recommendedName>
</protein>
<accession>R7VA51</accession>
<organism evidence="3">
    <name type="scientific">Capitella teleta</name>
    <name type="common">Polychaete worm</name>
    <dbReference type="NCBI Taxonomy" id="283909"/>
    <lineage>
        <taxon>Eukaryota</taxon>
        <taxon>Metazoa</taxon>
        <taxon>Spiralia</taxon>
        <taxon>Lophotrochozoa</taxon>
        <taxon>Annelida</taxon>
        <taxon>Polychaeta</taxon>
        <taxon>Sedentaria</taxon>
        <taxon>Scolecida</taxon>
        <taxon>Capitellidae</taxon>
        <taxon>Capitella</taxon>
    </lineage>
</organism>